<evidence type="ECO:0000313" key="1">
    <source>
        <dbReference type="EMBL" id="JAT76533.1"/>
    </source>
</evidence>
<organism evidence="1">
    <name type="scientific">Auxenochlorella protothecoides</name>
    <name type="common">Green microalga</name>
    <name type="synonym">Chlorella protothecoides</name>
    <dbReference type="NCBI Taxonomy" id="3075"/>
    <lineage>
        <taxon>Eukaryota</taxon>
        <taxon>Viridiplantae</taxon>
        <taxon>Chlorophyta</taxon>
        <taxon>core chlorophytes</taxon>
        <taxon>Trebouxiophyceae</taxon>
        <taxon>Chlorellales</taxon>
        <taxon>Chlorellaceae</taxon>
        <taxon>Auxenochlorella</taxon>
    </lineage>
</organism>
<accession>A0A1D2AC60</accession>
<proteinExistence type="predicted"/>
<name>A0A1D2AC60_AUXPR</name>
<sequence>MKVMPTGASSVPRLFDVTLDCLAKNISTVPSLRDVPEDLVVCLFKRVIQQGRLTPRILEVFAASGHPGILDLVSAMRIQSWTPPLLLGNGEAWLGDKSHLW</sequence>
<gene>
    <name evidence="1" type="ORF">g.4872</name>
</gene>
<dbReference type="AlphaFoldDB" id="A0A1D2AC60"/>
<reference evidence="1" key="1">
    <citation type="submission" date="2015-08" db="EMBL/GenBank/DDBJ databases">
        <authorList>
            <person name="Babu N.S."/>
            <person name="Beckwith C.J."/>
            <person name="Beseler K.G."/>
            <person name="Brison A."/>
            <person name="Carone J.V."/>
            <person name="Caskin T.P."/>
            <person name="Diamond M."/>
            <person name="Durham M.E."/>
            <person name="Foxe J.M."/>
            <person name="Go M."/>
            <person name="Henderson B.A."/>
            <person name="Jones I.B."/>
            <person name="McGettigan J.A."/>
            <person name="Micheletti S.J."/>
            <person name="Nasrallah M.E."/>
            <person name="Ortiz D."/>
            <person name="Piller C.R."/>
            <person name="Privatt S.R."/>
            <person name="Schneider S.L."/>
            <person name="Sharp S."/>
            <person name="Smith T.C."/>
            <person name="Stanton J.D."/>
            <person name="Ullery H.E."/>
            <person name="Wilson R.J."/>
            <person name="Serrano M.G."/>
            <person name="Buck G."/>
            <person name="Lee V."/>
            <person name="Wang Y."/>
            <person name="Carvalho R."/>
            <person name="Voegtly L."/>
            <person name="Shi R."/>
            <person name="Duckworth R."/>
            <person name="Johnson A."/>
            <person name="Loviza R."/>
            <person name="Walstead R."/>
            <person name="Shah Z."/>
            <person name="Kiflezghi M."/>
            <person name="Wade K."/>
            <person name="Ball S.L."/>
            <person name="Bradley K.W."/>
            <person name="Asai D.J."/>
            <person name="Bowman C.A."/>
            <person name="Russell D.A."/>
            <person name="Pope W.H."/>
            <person name="Jacobs-Sera D."/>
            <person name="Hendrix R.W."/>
            <person name="Hatfull G.F."/>
        </authorList>
    </citation>
    <scope>NUCLEOTIDE SEQUENCE</scope>
</reference>
<dbReference type="EMBL" id="GDKF01002089">
    <property type="protein sequence ID" value="JAT76533.1"/>
    <property type="molecule type" value="Transcribed_RNA"/>
</dbReference>
<protein>
    <submittedName>
        <fullName evidence="1">Uncharacterized protein</fullName>
    </submittedName>
</protein>